<gene>
    <name evidence="1" type="ORF">OMO38_07320</name>
</gene>
<dbReference type="Proteomes" id="UP001163731">
    <property type="component" value="Unassembled WGS sequence"/>
</dbReference>
<dbReference type="RefSeq" id="WP_264749549.1">
    <property type="nucleotide sequence ID" value="NZ_JAPDHW010000004.1"/>
</dbReference>
<protein>
    <recommendedName>
        <fullName evidence="3">Lipoprotein</fullName>
    </recommendedName>
</protein>
<keyword evidence="2" id="KW-1185">Reference proteome</keyword>
<organism evidence="1 2">
    <name type="scientific">Chryseobacterium kimseyorum</name>
    <dbReference type="NCBI Taxonomy" id="2984028"/>
    <lineage>
        <taxon>Bacteria</taxon>
        <taxon>Pseudomonadati</taxon>
        <taxon>Bacteroidota</taxon>
        <taxon>Flavobacteriia</taxon>
        <taxon>Flavobacteriales</taxon>
        <taxon>Weeksellaceae</taxon>
        <taxon>Chryseobacterium group</taxon>
        <taxon>Chryseobacterium</taxon>
    </lineage>
</organism>
<evidence type="ECO:0000313" key="2">
    <source>
        <dbReference type="Proteomes" id="UP001163731"/>
    </source>
</evidence>
<proteinExistence type="predicted"/>
<reference evidence="1" key="1">
    <citation type="submission" date="2022-10" db="EMBL/GenBank/DDBJ databases">
        <title>Chryseobacterium babae sp. nov. isolated from the gut of the beetle Oryctes rhinoceros, and Chryseobacterium kimseyorum sp. nov., isolated from a stick insect rearing cage.</title>
        <authorList>
            <person name="Shelomi M."/>
            <person name="Han C.-J."/>
            <person name="Chen W.-M."/>
            <person name="Chen H.-K."/>
            <person name="Liaw S.-J."/>
            <person name="Muhle E."/>
            <person name="Clermont D."/>
        </authorList>
    </citation>
    <scope>NUCLEOTIDE SEQUENCE</scope>
    <source>
        <strain evidence="1">09-1422</strain>
    </source>
</reference>
<comment type="caution">
    <text evidence="1">The sequence shown here is derived from an EMBL/GenBank/DDBJ whole genome shotgun (WGS) entry which is preliminary data.</text>
</comment>
<evidence type="ECO:0008006" key="3">
    <source>
        <dbReference type="Google" id="ProtNLM"/>
    </source>
</evidence>
<name>A0ABT3HX33_9FLAO</name>
<evidence type="ECO:0000313" key="1">
    <source>
        <dbReference type="EMBL" id="MCW3168333.1"/>
    </source>
</evidence>
<dbReference type="PROSITE" id="PS51257">
    <property type="entry name" value="PROKAR_LIPOPROTEIN"/>
    <property type="match status" value="1"/>
</dbReference>
<accession>A0ABT3HX33</accession>
<dbReference type="EMBL" id="JAPDHW010000004">
    <property type="protein sequence ID" value="MCW3168333.1"/>
    <property type="molecule type" value="Genomic_DNA"/>
</dbReference>
<sequence length="170" mass="19837">MSRFRSFSFGLILMPFLFFGCSQKGNKATIIKSPAKQSIEPKKNDIVQDTITIVFDSGIQLKWDVVKKQIVKDSYYKEILKSKKKLEIIANKISNTEDLKINVCSKKTADLKKGDVAFIYLHENRKIYLFSCLKMQFDVMNENCRYPDELLDYIDKNRTKVQKQVLDCMK</sequence>